<evidence type="ECO:0000259" key="9">
    <source>
        <dbReference type="Pfam" id="PF01507"/>
    </source>
</evidence>
<dbReference type="Proteomes" id="UP000193218">
    <property type="component" value="Unassembled WGS sequence"/>
</dbReference>
<dbReference type="GeneID" id="33559093"/>
<comment type="similarity">
    <text evidence="1">Belongs to the PAPS reductase family. CysH subfamily.</text>
</comment>
<evidence type="ECO:0000256" key="4">
    <source>
        <dbReference type="ARBA" id="ARBA00023002"/>
    </source>
</evidence>
<dbReference type="NCBIfam" id="NF002537">
    <property type="entry name" value="PRK02090.1"/>
    <property type="match status" value="1"/>
</dbReference>
<accession>A0A1Y1U5X7</accession>
<comment type="caution">
    <text evidence="10">The sequence shown here is derived from an EMBL/GenBank/DDBJ whole genome shotgun (WGS) entry which is preliminary data.</text>
</comment>
<comment type="pathway">
    <text evidence="7">Sulfur metabolism; hydrogen sulfide biosynthesis; sulfite from sulfate.</text>
</comment>
<sequence>MTSQDQAGGSSRSDILTPQYNEQEIAAFNAELEGKSPQEILIWAVDHLDGLYQTTAFGLTGTAALDMISKISLDRHEIHLVPLIFLDTLHHFPETLALAQTASDHYLAPLHTYAPQVEPLNAEGFAAKYGSSLWETDEAAYDYLVKVEPAARAYRELGVRAVITGRRRSQGAEREGLKVLEVDERGLIKVNPLISWTFKEVKAYIDKEDVPYNTLLDQGYRSIGDVHSTAPPDPSLADSDAAERSGRWAGKAKSECGLHVNYFDMKARFENKSNGTENATATGA</sequence>
<evidence type="ECO:0000256" key="5">
    <source>
        <dbReference type="ARBA" id="ARBA00023004"/>
    </source>
</evidence>
<evidence type="ECO:0000256" key="6">
    <source>
        <dbReference type="ARBA" id="ARBA00023014"/>
    </source>
</evidence>
<keyword evidence="2" id="KW-0963">Cytoplasm</keyword>
<dbReference type="OrthoDB" id="7869097at2759"/>
<dbReference type="RefSeq" id="XP_021867776.1">
    <property type="nucleotide sequence ID" value="XM_022017284.1"/>
</dbReference>
<keyword evidence="6" id="KW-0411">Iron-sulfur</keyword>
<dbReference type="CDD" id="cd23945">
    <property type="entry name" value="PAPS_reductase"/>
    <property type="match status" value="1"/>
</dbReference>
<dbReference type="GO" id="GO:0051536">
    <property type="term" value="F:iron-sulfur cluster binding"/>
    <property type="evidence" value="ECO:0007669"/>
    <property type="project" value="UniProtKB-KW"/>
</dbReference>
<keyword evidence="3" id="KW-0479">Metal-binding</keyword>
<dbReference type="InterPro" id="IPR014729">
    <property type="entry name" value="Rossmann-like_a/b/a_fold"/>
</dbReference>
<dbReference type="GO" id="GO:0004604">
    <property type="term" value="F:phosphoadenylyl-sulfate reductase (thioredoxin) activity"/>
    <property type="evidence" value="ECO:0007669"/>
    <property type="project" value="InterPro"/>
</dbReference>
<proteinExistence type="inferred from homology"/>
<dbReference type="PANTHER" id="PTHR46509">
    <property type="entry name" value="PHOSPHOADENOSINE PHOSPHOSULFATE REDUCTASE"/>
    <property type="match status" value="1"/>
</dbReference>
<dbReference type="Gene3D" id="3.40.50.620">
    <property type="entry name" value="HUPs"/>
    <property type="match status" value="1"/>
</dbReference>
<keyword evidence="4" id="KW-0560">Oxidoreductase</keyword>
<dbReference type="FunCoup" id="A0A1Y1U5X7">
    <property type="interactions" value="125"/>
</dbReference>
<dbReference type="EMBL" id="NBSH01000021">
    <property type="protein sequence ID" value="ORX33441.1"/>
    <property type="molecule type" value="Genomic_DNA"/>
</dbReference>
<evidence type="ECO:0000256" key="7">
    <source>
        <dbReference type="ARBA" id="ARBA00024327"/>
    </source>
</evidence>
<organism evidence="10 11">
    <name type="scientific">Kockovaella imperatae</name>
    <dbReference type="NCBI Taxonomy" id="4999"/>
    <lineage>
        <taxon>Eukaryota</taxon>
        <taxon>Fungi</taxon>
        <taxon>Dikarya</taxon>
        <taxon>Basidiomycota</taxon>
        <taxon>Agaricomycotina</taxon>
        <taxon>Tremellomycetes</taxon>
        <taxon>Tremellales</taxon>
        <taxon>Cuniculitremaceae</taxon>
        <taxon>Kockovaella</taxon>
    </lineage>
</organism>
<keyword evidence="11" id="KW-1185">Reference proteome</keyword>
<evidence type="ECO:0000256" key="8">
    <source>
        <dbReference type="SAM" id="MobiDB-lite"/>
    </source>
</evidence>
<dbReference type="PANTHER" id="PTHR46509:SF1">
    <property type="entry name" value="PHOSPHOADENOSINE PHOSPHOSULFATE REDUCTASE"/>
    <property type="match status" value="1"/>
</dbReference>
<feature type="region of interest" description="Disordered" evidence="8">
    <location>
        <begin position="226"/>
        <end position="251"/>
    </location>
</feature>
<keyword evidence="5" id="KW-0408">Iron</keyword>
<feature type="compositionally biased region" description="Basic and acidic residues" evidence="8">
    <location>
        <begin position="241"/>
        <end position="251"/>
    </location>
</feature>
<dbReference type="HAMAP" id="MF_00063">
    <property type="entry name" value="CysH"/>
    <property type="match status" value="1"/>
</dbReference>
<reference evidence="10 11" key="1">
    <citation type="submission" date="2017-03" db="EMBL/GenBank/DDBJ databases">
        <title>Widespread Adenine N6-methylation of Active Genes in Fungi.</title>
        <authorList>
            <consortium name="DOE Joint Genome Institute"/>
            <person name="Mondo S.J."/>
            <person name="Dannebaum R.O."/>
            <person name="Kuo R.C."/>
            <person name="Louie K.B."/>
            <person name="Bewick A.J."/>
            <person name="Labutti K."/>
            <person name="Haridas S."/>
            <person name="Kuo A."/>
            <person name="Salamov A."/>
            <person name="Ahrendt S.R."/>
            <person name="Lau R."/>
            <person name="Bowen B.P."/>
            <person name="Lipzen A."/>
            <person name="Sullivan W."/>
            <person name="Andreopoulos W.B."/>
            <person name="Clum A."/>
            <person name="Lindquist E."/>
            <person name="Daum C."/>
            <person name="Northen T.R."/>
            <person name="Ramamoorthy G."/>
            <person name="Schmitz R.J."/>
            <person name="Gryganskyi A."/>
            <person name="Culley D."/>
            <person name="Magnuson J."/>
            <person name="James T.Y."/>
            <person name="O'Malley M.A."/>
            <person name="Stajich J.E."/>
            <person name="Spatafora J.W."/>
            <person name="Visel A."/>
            <person name="Grigoriev I.V."/>
        </authorList>
    </citation>
    <scope>NUCLEOTIDE SEQUENCE [LARGE SCALE GENOMIC DNA]</scope>
    <source>
        <strain evidence="10 11">NRRL Y-17943</strain>
    </source>
</reference>
<protein>
    <submittedName>
        <fullName evidence="10">Putative phosphoadenylyl-sulfate reductase</fullName>
    </submittedName>
</protein>
<evidence type="ECO:0000313" key="11">
    <source>
        <dbReference type="Proteomes" id="UP000193218"/>
    </source>
</evidence>
<dbReference type="GO" id="GO:0005737">
    <property type="term" value="C:cytoplasm"/>
    <property type="evidence" value="ECO:0007669"/>
    <property type="project" value="TreeGrafter"/>
</dbReference>
<dbReference type="InterPro" id="IPR004511">
    <property type="entry name" value="PAPS/APS_Rdtase"/>
</dbReference>
<dbReference type="GO" id="GO:0019379">
    <property type="term" value="P:sulfate assimilation, phosphoadenylyl sulfate reduction by phosphoadenylyl-sulfate reductase (thioredoxin)"/>
    <property type="evidence" value="ECO:0007669"/>
    <property type="project" value="InterPro"/>
</dbReference>
<evidence type="ECO:0000256" key="3">
    <source>
        <dbReference type="ARBA" id="ARBA00022723"/>
    </source>
</evidence>
<dbReference type="GO" id="GO:0046872">
    <property type="term" value="F:metal ion binding"/>
    <property type="evidence" value="ECO:0007669"/>
    <property type="project" value="UniProtKB-KW"/>
</dbReference>
<dbReference type="PIRSF" id="PIRSF000857">
    <property type="entry name" value="PAPS_reductase"/>
    <property type="match status" value="1"/>
</dbReference>
<evidence type="ECO:0000256" key="1">
    <source>
        <dbReference type="ARBA" id="ARBA00009732"/>
    </source>
</evidence>
<name>A0A1Y1U5X7_9TREE</name>
<evidence type="ECO:0000256" key="2">
    <source>
        <dbReference type="ARBA" id="ARBA00022490"/>
    </source>
</evidence>
<dbReference type="InParanoid" id="A0A1Y1U5X7"/>
<dbReference type="AlphaFoldDB" id="A0A1Y1U5X7"/>
<evidence type="ECO:0000313" key="10">
    <source>
        <dbReference type="EMBL" id="ORX33441.1"/>
    </source>
</evidence>
<dbReference type="NCBIfam" id="TIGR00434">
    <property type="entry name" value="cysH"/>
    <property type="match status" value="1"/>
</dbReference>
<dbReference type="InterPro" id="IPR002500">
    <property type="entry name" value="PAPS_reduct_dom"/>
</dbReference>
<gene>
    <name evidence="10" type="ORF">BD324DRAFT_639804</name>
</gene>
<dbReference type="FunFam" id="3.40.50.620:FF:000136">
    <property type="entry name" value="Probable phosphoadenosine phosphosulfate reductase"/>
    <property type="match status" value="1"/>
</dbReference>
<feature type="domain" description="Phosphoadenosine phosphosulphate reductase" evidence="9">
    <location>
        <begin position="52"/>
        <end position="231"/>
    </location>
</feature>
<dbReference type="SUPFAM" id="SSF52402">
    <property type="entry name" value="Adenine nucleotide alpha hydrolases-like"/>
    <property type="match status" value="1"/>
</dbReference>
<dbReference type="Pfam" id="PF01507">
    <property type="entry name" value="PAPS_reduct"/>
    <property type="match status" value="1"/>
</dbReference>
<dbReference type="STRING" id="4999.A0A1Y1U5X7"/>